<protein>
    <submittedName>
        <fullName evidence="2">Uncharacterized protein</fullName>
    </submittedName>
</protein>
<gene>
    <name evidence="2" type="ordered locus">Rxyl_2199</name>
</gene>
<reference evidence="2 3" key="1">
    <citation type="submission" date="2006-06" db="EMBL/GenBank/DDBJ databases">
        <title>Complete sequence of Rubrobacter xylanophilus DSM 9941.</title>
        <authorList>
            <consortium name="US DOE Joint Genome Institute"/>
            <person name="Copeland A."/>
            <person name="Lucas S."/>
            <person name="Lapidus A."/>
            <person name="Barry K."/>
            <person name="Detter J.C."/>
            <person name="Glavina del Rio T."/>
            <person name="Hammon N."/>
            <person name="Israni S."/>
            <person name="Dalin E."/>
            <person name="Tice H."/>
            <person name="Pitluck S."/>
            <person name="Munk A.C."/>
            <person name="Brettin T."/>
            <person name="Bruce D."/>
            <person name="Han C."/>
            <person name="Tapia R."/>
            <person name="Gilna P."/>
            <person name="Schmutz J."/>
            <person name="Larimer F."/>
            <person name="Land M."/>
            <person name="Hauser L."/>
            <person name="Kyrpides N."/>
            <person name="Lykidis A."/>
            <person name="da Costa M.S."/>
            <person name="Rainey F.A."/>
            <person name="Empadinhas N."/>
            <person name="Jolivet E."/>
            <person name="Battista J.R."/>
            <person name="Richardson P."/>
        </authorList>
    </citation>
    <scope>NUCLEOTIDE SEQUENCE [LARGE SCALE GENOMIC DNA]</scope>
    <source>
        <strain evidence="3">DSM 9941 / NBRC 16129 / PRD-1</strain>
    </source>
</reference>
<evidence type="ECO:0000256" key="1">
    <source>
        <dbReference type="SAM" id="MobiDB-lite"/>
    </source>
</evidence>
<proteinExistence type="predicted"/>
<evidence type="ECO:0000313" key="3">
    <source>
        <dbReference type="Proteomes" id="UP000006637"/>
    </source>
</evidence>
<feature type="region of interest" description="Disordered" evidence="1">
    <location>
        <begin position="54"/>
        <end position="75"/>
    </location>
</feature>
<dbReference type="Proteomes" id="UP000006637">
    <property type="component" value="Chromosome"/>
</dbReference>
<name>Q1ATY5_RUBXD</name>
<sequence>MPVGQGKESRMSETMLMCRICRQVFSEREARLKAAVEPDDEQLQCPRCGSSSFEPYAFDPDAPAVDPFEEDEEAY</sequence>
<dbReference type="HOGENOM" id="CLU_2668801_0_0_11"/>
<dbReference type="AlphaFoldDB" id="Q1ATY5"/>
<dbReference type="EMBL" id="CP000386">
    <property type="protein sequence ID" value="ABG05143.1"/>
    <property type="molecule type" value="Genomic_DNA"/>
</dbReference>
<evidence type="ECO:0000313" key="2">
    <source>
        <dbReference type="EMBL" id="ABG05143.1"/>
    </source>
</evidence>
<dbReference type="KEGG" id="rxy:Rxyl_2199"/>
<accession>Q1ATY5</accession>
<keyword evidence="3" id="KW-1185">Reference proteome</keyword>
<organism evidence="2 3">
    <name type="scientific">Rubrobacter xylanophilus (strain DSM 9941 / JCM 11954 / NBRC 16129 / PRD-1)</name>
    <dbReference type="NCBI Taxonomy" id="266117"/>
    <lineage>
        <taxon>Bacteria</taxon>
        <taxon>Bacillati</taxon>
        <taxon>Actinomycetota</taxon>
        <taxon>Rubrobacteria</taxon>
        <taxon>Rubrobacterales</taxon>
        <taxon>Rubrobacteraceae</taxon>
        <taxon>Rubrobacter</taxon>
    </lineage>
</organism>